<feature type="transmembrane region" description="Helical" evidence="1">
    <location>
        <begin position="131"/>
        <end position="151"/>
    </location>
</feature>
<sequence>MQRLAVLVAAAGRWMLVAGLVVGLALPDLAQAMRPAVGPMVVALLFLAMLRIGPAGLRIGRSGLLGAIGIAALFQLALPLAVALPLYAAGLLDARYALGAVLILAAAPITGAAHIAVMAGGAPAPALRQTVIGTALLPLTVVPVFALAPAFGSAAEVIAAVLRLLAVIGVAGGLALLLRQRGIVPATPAAMTAIDAAAALLLGAVVVGMMTAAGETLRTDPAGFLAAMGFVCGIAFGLQAIVALAWPDRAEAPALAVAAGNRNVALFLGVLPAALTDDLLLLIGCYQVPMYLTPLVLPRILARGRPRP</sequence>
<proteinExistence type="predicted"/>
<gene>
    <name evidence="2" type="ORF">HCU73_04120</name>
</gene>
<dbReference type="Proteomes" id="UP000526408">
    <property type="component" value="Unassembled WGS sequence"/>
</dbReference>
<reference evidence="2 3" key="1">
    <citation type="submission" date="2020-04" db="EMBL/GenBank/DDBJ databases">
        <authorList>
            <person name="Yoon J."/>
        </authorList>
    </citation>
    <scope>NUCLEOTIDE SEQUENCE [LARGE SCALE GENOMIC DNA]</scope>
    <source>
        <strain evidence="2 3">KMU-115</strain>
    </source>
</reference>
<feature type="transmembrane region" description="Helical" evidence="1">
    <location>
        <begin position="190"/>
        <end position="212"/>
    </location>
</feature>
<keyword evidence="3" id="KW-1185">Reference proteome</keyword>
<dbReference type="EMBL" id="JAAZQQ010000001">
    <property type="protein sequence ID" value="NKX43767.1"/>
    <property type="molecule type" value="Genomic_DNA"/>
</dbReference>
<keyword evidence="1" id="KW-0472">Membrane</keyword>
<evidence type="ECO:0000256" key="1">
    <source>
        <dbReference type="SAM" id="Phobius"/>
    </source>
</evidence>
<feature type="transmembrane region" description="Helical" evidence="1">
    <location>
        <begin position="96"/>
        <end position="119"/>
    </location>
</feature>
<keyword evidence="1" id="KW-0812">Transmembrane</keyword>
<dbReference type="RefSeq" id="WP_168622115.1">
    <property type="nucleotide sequence ID" value="NZ_JAAZQQ010000001.1"/>
</dbReference>
<dbReference type="AlphaFoldDB" id="A0A7X6JVV9"/>
<dbReference type="InterPro" id="IPR038770">
    <property type="entry name" value="Na+/solute_symporter_sf"/>
</dbReference>
<feature type="transmembrane region" description="Helical" evidence="1">
    <location>
        <begin position="157"/>
        <end position="178"/>
    </location>
</feature>
<evidence type="ECO:0008006" key="4">
    <source>
        <dbReference type="Google" id="ProtNLM"/>
    </source>
</evidence>
<dbReference type="Gene3D" id="1.20.1530.20">
    <property type="match status" value="1"/>
</dbReference>
<feature type="transmembrane region" description="Helical" evidence="1">
    <location>
        <begin position="279"/>
        <end position="297"/>
    </location>
</feature>
<feature type="transmembrane region" description="Helical" evidence="1">
    <location>
        <begin position="253"/>
        <end position="273"/>
    </location>
</feature>
<feature type="transmembrane region" description="Helical" evidence="1">
    <location>
        <begin position="224"/>
        <end position="246"/>
    </location>
</feature>
<keyword evidence="1" id="KW-1133">Transmembrane helix</keyword>
<comment type="caution">
    <text evidence="2">The sequence shown here is derived from an EMBL/GenBank/DDBJ whole genome shotgun (WGS) entry which is preliminary data.</text>
</comment>
<feature type="transmembrane region" description="Helical" evidence="1">
    <location>
        <begin position="64"/>
        <end position="90"/>
    </location>
</feature>
<evidence type="ECO:0000313" key="3">
    <source>
        <dbReference type="Proteomes" id="UP000526408"/>
    </source>
</evidence>
<name>A0A7X6JVV9_9RHOB</name>
<protein>
    <recommendedName>
        <fullName evidence="4">Na+-dependent transporter</fullName>
    </recommendedName>
</protein>
<accession>A0A7X6JVV9</accession>
<feature type="transmembrane region" description="Helical" evidence="1">
    <location>
        <begin position="33"/>
        <end position="52"/>
    </location>
</feature>
<organism evidence="2 3">
    <name type="scientific">Roseicyclus persicicus</name>
    <dbReference type="NCBI Taxonomy" id="2650661"/>
    <lineage>
        <taxon>Bacteria</taxon>
        <taxon>Pseudomonadati</taxon>
        <taxon>Pseudomonadota</taxon>
        <taxon>Alphaproteobacteria</taxon>
        <taxon>Rhodobacterales</taxon>
        <taxon>Roseobacteraceae</taxon>
        <taxon>Roseicyclus</taxon>
    </lineage>
</organism>
<evidence type="ECO:0000313" key="2">
    <source>
        <dbReference type="EMBL" id="NKX43767.1"/>
    </source>
</evidence>